<dbReference type="EMBL" id="BMAO01008132">
    <property type="protein sequence ID" value="GFR21093.1"/>
    <property type="molecule type" value="Genomic_DNA"/>
</dbReference>
<evidence type="ECO:0000313" key="2">
    <source>
        <dbReference type="Proteomes" id="UP000887116"/>
    </source>
</evidence>
<dbReference type="AlphaFoldDB" id="A0A8X6HE28"/>
<name>A0A8X6HE28_TRICU</name>
<proteinExistence type="predicted"/>
<accession>A0A8X6HE28</accession>
<comment type="caution">
    <text evidence="1">The sequence shown here is derived from an EMBL/GenBank/DDBJ whole genome shotgun (WGS) entry which is preliminary data.</text>
</comment>
<gene>
    <name evidence="1" type="ORF">TNCT_204361</name>
</gene>
<sequence>MSLSVRDVITESTCTARKLRNPIFSIFHPPSHKRIESADGSGLCLLETPLIKESFSSPQSNHGNPKLRPYVGGCESGDRDARRRLSWKQTACGQRRIDPLNFGQMSDFGRTRVIGMLQRWAMRMISLSLFGDINPVVPPWLGTFFDRFLKRMS</sequence>
<reference evidence="1" key="1">
    <citation type="submission" date="2020-07" db="EMBL/GenBank/DDBJ databases">
        <title>Multicomponent nature underlies the extraordinary mechanical properties of spider dragline silk.</title>
        <authorList>
            <person name="Kono N."/>
            <person name="Nakamura H."/>
            <person name="Mori M."/>
            <person name="Yoshida Y."/>
            <person name="Ohtoshi R."/>
            <person name="Malay A.D."/>
            <person name="Moran D.A.P."/>
            <person name="Tomita M."/>
            <person name="Numata K."/>
            <person name="Arakawa K."/>
        </authorList>
    </citation>
    <scope>NUCLEOTIDE SEQUENCE</scope>
</reference>
<keyword evidence="2" id="KW-1185">Reference proteome</keyword>
<organism evidence="1 2">
    <name type="scientific">Trichonephila clavata</name>
    <name type="common">Joro spider</name>
    <name type="synonym">Nephila clavata</name>
    <dbReference type="NCBI Taxonomy" id="2740835"/>
    <lineage>
        <taxon>Eukaryota</taxon>
        <taxon>Metazoa</taxon>
        <taxon>Ecdysozoa</taxon>
        <taxon>Arthropoda</taxon>
        <taxon>Chelicerata</taxon>
        <taxon>Arachnida</taxon>
        <taxon>Araneae</taxon>
        <taxon>Araneomorphae</taxon>
        <taxon>Entelegynae</taxon>
        <taxon>Araneoidea</taxon>
        <taxon>Nephilidae</taxon>
        <taxon>Trichonephila</taxon>
    </lineage>
</organism>
<dbReference type="Proteomes" id="UP000887116">
    <property type="component" value="Unassembled WGS sequence"/>
</dbReference>
<evidence type="ECO:0000313" key="1">
    <source>
        <dbReference type="EMBL" id="GFR21093.1"/>
    </source>
</evidence>
<protein>
    <submittedName>
        <fullName evidence="1">Uncharacterized protein</fullName>
    </submittedName>
</protein>